<dbReference type="Proteomes" id="UP000199580">
    <property type="component" value="Unassembled WGS sequence"/>
</dbReference>
<sequence>MIIPMKKTYKIVSVAAVILAFGLFGGYAYVMKGGSRDVNTEEPAYTLNAVDLIADFNKNAEDASKKYLNKTIEVSGTISASDGIDLTLNQNIICNMQQKNALKNGVQANIKGRLLGFDDLMGEIKLDQCCIIK</sequence>
<dbReference type="STRING" id="1128970.SAMN04487935_1941"/>
<gene>
    <name evidence="1" type="ORF">SAMN04487935_1941</name>
</gene>
<dbReference type="EMBL" id="FNEZ01000002">
    <property type="protein sequence ID" value="SDJ81373.1"/>
    <property type="molecule type" value="Genomic_DNA"/>
</dbReference>
<organism evidence="1 2">
    <name type="scientific">Flavobacterium noncentrifugens</name>
    <dbReference type="NCBI Taxonomy" id="1128970"/>
    <lineage>
        <taxon>Bacteria</taxon>
        <taxon>Pseudomonadati</taxon>
        <taxon>Bacteroidota</taxon>
        <taxon>Flavobacteriia</taxon>
        <taxon>Flavobacteriales</taxon>
        <taxon>Flavobacteriaceae</taxon>
        <taxon>Flavobacterium</taxon>
    </lineage>
</organism>
<evidence type="ECO:0000313" key="2">
    <source>
        <dbReference type="Proteomes" id="UP000199580"/>
    </source>
</evidence>
<protein>
    <submittedName>
        <fullName evidence="1">tRNA_anti-like</fullName>
    </submittedName>
</protein>
<dbReference type="InterPro" id="IPR024422">
    <property type="entry name" value="Protein_unknown_function_OB"/>
</dbReference>
<keyword evidence="2" id="KW-1185">Reference proteome</keyword>
<accession>A0A1G8WTB2</accession>
<reference evidence="1 2" key="1">
    <citation type="submission" date="2016-10" db="EMBL/GenBank/DDBJ databases">
        <authorList>
            <person name="de Groot N.N."/>
        </authorList>
    </citation>
    <scope>NUCLEOTIDE SEQUENCE [LARGE SCALE GENOMIC DNA]</scope>
    <source>
        <strain evidence="1 2">CGMCC 1.10076</strain>
    </source>
</reference>
<evidence type="ECO:0000313" key="1">
    <source>
        <dbReference type="EMBL" id="SDJ81373.1"/>
    </source>
</evidence>
<dbReference type="AlphaFoldDB" id="A0A1G8WTB2"/>
<name>A0A1G8WTB2_9FLAO</name>
<proteinExistence type="predicted"/>
<dbReference type="OrthoDB" id="1449127at2"/>
<dbReference type="Pfam" id="PF12869">
    <property type="entry name" value="tRNA_anti-like"/>
    <property type="match status" value="1"/>
</dbReference>